<feature type="domain" description="C2H2-type" evidence="13">
    <location>
        <begin position="288"/>
        <end position="315"/>
    </location>
</feature>
<comment type="similarity">
    <text evidence="2">Belongs to the krueppel C2H2-type zinc-finger protein family.</text>
</comment>
<feature type="domain" description="C2H2-type" evidence="13">
    <location>
        <begin position="176"/>
        <end position="203"/>
    </location>
</feature>
<evidence type="ECO:0000256" key="10">
    <source>
        <dbReference type="ARBA" id="ARBA00023242"/>
    </source>
</evidence>
<keyword evidence="9" id="KW-0804">Transcription</keyword>
<dbReference type="KEGG" id="oro:101363037"/>
<dbReference type="FunFam" id="3.30.160.60:FF:002254">
    <property type="entry name" value="Zinc finger protein 540"/>
    <property type="match status" value="2"/>
</dbReference>
<evidence type="ECO:0000313" key="14">
    <source>
        <dbReference type="Proteomes" id="UP000245340"/>
    </source>
</evidence>
<dbReference type="GO" id="GO:0005634">
    <property type="term" value="C:nucleus"/>
    <property type="evidence" value="ECO:0007669"/>
    <property type="project" value="UniProtKB-SubCell"/>
</dbReference>
<dbReference type="Gene3D" id="3.30.160.60">
    <property type="entry name" value="Classic Zinc Finger"/>
    <property type="match status" value="7"/>
</dbReference>
<comment type="subcellular location">
    <subcellularLocation>
        <location evidence="1">Nucleus</location>
    </subcellularLocation>
</comment>
<dbReference type="InterPro" id="IPR036236">
    <property type="entry name" value="Znf_C2H2_sf"/>
</dbReference>
<dbReference type="InParanoid" id="A0A2U3W8I5"/>
<organism evidence="14 15">
    <name type="scientific">Odobenus rosmarus divergens</name>
    <name type="common">Pacific walrus</name>
    <dbReference type="NCBI Taxonomy" id="9708"/>
    <lineage>
        <taxon>Eukaryota</taxon>
        <taxon>Metazoa</taxon>
        <taxon>Chordata</taxon>
        <taxon>Craniata</taxon>
        <taxon>Vertebrata</taxon>
        <taxon>Euteleostomi</taxon>
        <taxon>Mammalia</taxon>
        <taxon>Eutheria</taxon>
        <taxon>Laurasiatheria</taxon>
        <taxon>Carnivora</taxon>
        <taxon>Caniformia</taxon>
        <taxon>Pinnipedia</taxon>
        <taxon>Odobenidae</taxon>
        <taxon>Odobenus</taxon>
    </lineage>
</organism>
<protein>
    <submittedName>
        <fullName evidence="15">Zinc finger protein 501-like</fullName>
    </submittedName>
</protein>
<proteinExistence type="inferred from homology"/>
<dbReference type="PROSITE" id="PS50157">
    <property type="entry name" value="ZINC_FINGER_C2H2_2"/>
    <property type="match status" value="7"/>
</dbReference>
<dbReference type="Pfam" id="PF00096">
    <property type="entry name" value="zf-C2H2"/>
    <property type="match status" value="7"/>
</dbReference>
<evidence type="ECO:0000256" key="11">
    <source>
        <dbReference type="PROSITE-ProRule" id="PRU00042"/>
    </source>
</evidence>
<dbReference type="PANTHER" id="PTHR23226:SF366">
    <property type="entry name" value="ZINC FINGER PROTEIN ZFP2"/>
    <property type="match status" value="1"/>
</dbReference>
<feature type="domain" description="C2H2-type" evidence="13">
    <location>
        <begin position="232"/>
        <end position="259"/>
    </location>
</feature>
<dbReference type="AlphaFoldDB" id="A0A2U3W8I5"/>
<accession>A0A2U3W8I5</accession>
<feature type="compositionally biased region" description="Basic and acidic residues" evidence="12">
    <location>
        <begin position="95"/>
        <end position="107"/>
    </location>
</feature>
<evidence type="ECO:0000256" key="12">
    <source>
        <dbReference type="SAM" id="MobiDB-lite"/>
    </source>
</evidence>
<feature type="compositionally biased region" description="Basic and acidic residues" evidence="12">
    <location>
        <begin position="71"/>
        <end position="82"/>
    </location>
</feature>
<keyword evidence="4" id="KW-0677">Repeat</keyword>
<dbReference type="FunFam" id="3.30.160.60:FF:000427">
    <property type="entry name" value="Zinc finger with KRAB and SCAN domains 7"/>
    <property type="match status" value="1"/>
</dbReference>
<evidence type="ECO:0000256" key="2">
    <source>
        <dbReference type="ARBA" id="ARBA00006991"/>
    </source>
</evidence>
<dbReference type="GeneID" id="101363037"/>
<dbReference type="FunFam" id="3.30.160.60:FF:004137">
    <property type="match status" value="1"/>
</dbReference>
<gene>
    <name evidence="15" type="primary">LOC101363037</name>
</gene>
<evidence type="ECO:0000256" key="9">
    <source>
        <dbReference type="ARBA" id="ARBA00023163"/>
    </source>
</evidence>
<keyword evidence="6" id="KW-0862">Zinc</keyword>
<evidence type="ECO:0000256" key="5">
    <source>
        <dbReference type="ARBA" id="ARBA00022771"/>
    </source>
</evidence>
<dbReference type="SUPFAM" id="SSF57667">
    <property type="entry name" value="beta-beta-alpha zinc fingers"/>
    <property type="match status" value="4"/>
</dbReference>
<keyword evidence="7" id="KW-0805">Transcription regulation</keyword>
<feature type="region of interest" description="Disordered" evidence="12">
    <location>
        <begin position="71"/>
        <end position="117"/>
    </location>
</feature>
<dbReference type="FunFam" id="3.30.160.60:FF:002090">
    <property type="entry name" value="Zinc finger protein 473"/>
    <property type="match status" value="1"/>
</dbReference>
<keyword evidence="8" id="KW-0238">DNA-binding</keyword>
<feature type="domain" description="C2H2-type" evidence="13">
    <location>
        <begin position="204"/>
        <end position="231"/>
    </location>
</feature>
<dbReference type="FunFam" id="3.30.160.60:FF:000330">
    <property type="entry name" value="Zinc finger with KRAB and SCAN domains 1"/>
    <property type="match status" value="1"/>
</dbReference>
<evidence type="ECO:0000256" key="3">
    <source>
        <dbReference type="ARBA" id="ARBA00022723"/>
    </source>
</evidence>
<feature type="domain" description="C2H2-type" evidence="13">
    <location>
        <begin position="316"/>
        <end position="343"/>
    </location>
</feature>
<dbReference type="FunFam" id="3.30.160.60:FF:002278">
    <property type="entry name" value="Zinc finger protein 320"/>
    <property type="match status" value="1"/>
</dbReference>
<dbReference type="GO" id="GO:0008270">
    <property type="term" value="F:zinc ion binding"/>
    <property type="evidence" value="ECO:0007669"/>
    <property type="project" value="UniProtKB-KW"/>
</dbReference>
<keyword evidence="3" id="KW-0479">Metal-binding</keyword>
<dbReference type="InterPro" id="IPR013087">
    <property type="entry name" value="Znf_C2H2_type"/>
</dbReference>
<feature type="domain" description="C2H2-type" evidence="13">
    <location>
        <begin position="344"/>
        <end position="371"/>
    </location>
</feature>
<keyword evidence="5 11" id="KW-0863">Zinc-finger</keyword>
<keyword evidence="14" id="KW-1185">Reference proteome</keyword>
<dbReference type="GO" id="GO:0000981">
    <property type="term" value="F:DNA-binding transcription factor activity, RNA polymerase II-specific"/>
    <property type="evidence" value="ECO:0007669"/>
    <property type="project" value="TreeGrafter"/>
</dbReference>
<dbReference type="PROSITE" id="PS00028">
    <property type="entry name" value="ZINC_FINGER_C2H2_1"/>
    <property type="match status" value="7"/>
</dbReference>
<dbReference type="SMART" id="SM00355">
    <property type="entry name" value="ZnF_C2H2"/>
    <property type="match status" value="7"/>
</dbReference>
<dbReference type="RefSeq" id="XP_004404572.1">
    <property type="nucleotide sequence ID" value="XM_004404515.1"/>
</dbReference>
<dbReference type="GO" id="GO:0000978">
    <property type="term" value="F:RNA polymerase II cis-regulatory region sequence-specific DNA binding"/>
    <property type="evidence" value="ECO:0007669"/>
    <property type="project" value="TreeGrafter"/>
</dbReference>
<evidence type="ECO:0000256" key="6">
    <source>
        <dbReference type="ARBA" id="ARBA00022833"/>
    </source>
</evidence>
<dbReference type="Proteomes" id="UP000245340">
    <property type="component" value="Unplaced"/>
</dbReference>
<feature type="domain" description="C2H2-type" evidence="13">
    <location>
        <begin position="260"/>
        <end position="287"/>
    </location>
</feature>
<evidence type="ECO:0000313" key="15">
    <source>
        <dbReference type="RefSeq" id="XP_004404572.1"/>
    </source>
</evidence>
<evidence type="ECO:0000256" key="1">
    <source>
        <dbReference type="ARBA" id="ARBA00004123"/>
    </source>
</evidence>
<evidence type="ECO:0000256" key="7">
    <source>
        <dbReference type="ARBA" id="ARBA00023015"/>
    </source>
</evidence>
<sequence>MVTVVSAHGLGNDVLGSVGTCSLDKLPHAYSAFTISPQAWHCSLPVSGFSMKNRACAVRRGEAAACEHLCSESERGGQREPGTRASATPTGGAETPREGYREAEISRGLRGKGKSLRTEAEATHPEAFWEWRFVVGCFRIGRGRVSWGLRVGRRRPGKAAWSPDSRERTHTGEKPYKCKVCGRAFSVNSSLTQHRRIHSGEKPYKCDECGKAFSDYSSFIQHQRIHSGEKSYACIDCGKAFRRSTHLTQHQRTHTGEKPYKCNECGKAFTAHSTFTQHQRIHTGEKPYTCRECGKGFPENSSLTKHQRIHTGEKPYECNECGKSFSQSTHLIQHQRIHTGEKPFKCNKCGKAFGNSSVLIRHQQLHTLESY</sequence>
<keyword evidence="10" id="KW-0539">Nucleus</keyword>
<dbReference type="FunFam" id="3.30.160.60:FF:002141">
    <property type="entry name" value="Zinc finger and SCAN domain-containing protein 22"/>
    <property type="match status" value="1"/>
</dbReference>
<evidence type="ECO:0000259" key="13">
    <source>
        <dbReference type="PROSITE" id="PS50157"/>
    </source>
</evidence>
<dbReference type="PANTHER" id="PTHR23226">
    <property type="entry name" value="ZINC FINGER AND SCAN DOMAIN-CONTAINING"/>
    <property type="match status" value="1"/>
</dbReference>
<name>A0A2U3W8I5_ODORO</name>
<evidence type="ECO:0000256" key="8">
    <source>
        <dbReference type="ARBA" id="ARBA00023125"/>
    </source>
</evidence>
<reference evidence="15" key="1">
    <citation type="submission" date="2025-08" db="UniProtKB">
        <authorList>
            <consortium name="RefSeq"/>
        </authorList>
    </citation>
    <scope>IDENTIFICATION</scope>
</reference>
<evidence type="ECO:0000256" key="4">
    <source>
        <dbReference type="ARBA" id="ARBA00022737"/>
    </source>
</evidence>